<evidence type="ECO:0000313" key="2">
    <source>
        <dbReference type="EMBL" id="AXT46076.1"/>
    </source>
</evidence>
<organism evidence="2 3">
    <name type="scientific">Chromobacterium rhizoryzae</name>
    <dbReference type="NCBI Taxonomy" id="1778675"/>
    <lineage>
        <taxon>Bacteria</taxon>
        <taxon>Pseudomonadati</taxon>
        <taxon>Pseudomonadota</taxon>
        <taxon>Betaproteobacteria</taxon>
        <taxon>Neisseriales</taxon>
        <taxon>Chromobacteriaceae</taxon>
        <taxon>Chromobacterium</taxon>
    </lineage>
</organism>
<feature type="transmembrane region" description="Helical" evidence="1">
    <location>
        <begin position="20"/>
        <end position="40"/>
    </location>
</feature>
<dbReference type="Proteomes" id="UP000259465">
    <property type="component" value="Chromosome"/>
</dbReference>
<keyword evidence="3" id="KW-1185">Reference proteome</keyword>
<feature type="transmembrane region" description="Helical" evidence="1">
    <location>
        <begin position="52"/>
        <end position="75"/>
    </location>
</feature>
<evidence type="ECO:0000256" key="1">
    <source>
        <dbReference type="SAM" id="Phobius"/>
    </source>
</evidence>
<proteinExistence type="predicted"/>
<keyword evidence="1" id="KW-0812">Transmembrane</keyword>
<name>A0AAD0W883_9NEIS</name>
<reference evidence="2 3" key="1">
    <citation type="submission" date="2018-08" db="EMBL/GenBank/DDBJ databases">
        <title>Complete genome sequence of JP2-74.</title>
        <authorList>
            <person name="Wu L."/>
        </authorList>
    </citation>
    <scope>NUCLEOTIDE SEQUENCE [LARGE SCALE GENOMIC DNA]</scope>
    <source>
        <strain evidence="2 3">JP2-74</strain>
    </source>
</reference>
<evidence type="ECO:0000313" key="3">
    <source>
        <dbReference type="Proteomes" id="UP000259465"/>
    </source>
</evidence>
<accession>A0AAD0W883</accession>
<protein>
    <submittedName>
        <fullName evidence="2">Uncharacterized protein</fullName>
    </submittedName>
</protein>
<dbReference type="EMBL" id="CP031968">
    <property type="protein sequence ID" value="AXT46076.1"/>
    <property type="molecule type" value="Genomic_DNA"/>
</dbReference>
<keyword evidence="1" id="KW-0472">Membrane</keyword>
<sequence length="374" mass="40675">MRALPSLPLLPPPKRLSPWAWATALLLFCAAGAGLTLWRWPTDAPTNTLEFWFWTAAFGPLLWAFLLCLRGVAYYSADNDAVFFKEELTQRQQYWLAHHRQTASLAAWALLTPQARGEAEWAALCAAAKPPPAASLRQRPPGWEAAPGYAEIETRLASRLALALRTSQSGPDVPLALELYWQGTDTGRTRFVDALLAHWPGLSVGSLRRWESMQTLDAAIERLHTPAADGSVPAAVLCAGLALDPQQPTRQAGFAWLLRRPGPNDAVRLSRPEWSDDGEDVCAGATRNAEQAPAVCLGLDKLTPTAPPWPRPDKGLRPWWDGPPELDGPALCTLAAIHAAAQRQPCGWLLQAQNVLYAGMALPAASLSNNKDTA</sequence>
<keyword evidence="1" id="KW-1133">Transmembrane helix</keyword>
<dbReference type="AlphaFoldDB" id="A0AAD0W883"/>
<gene>
    <name evidence="2" type="ORF">D1345_07725</name>
</gene>
<dbReference type="RefSeq" id="WP_019101608.1">
    <property type="nucleotide sequence ID" value="NZ_CP031968.1"/>
</dbReference>
<dbReference type="KEGG" id="crz:D1345_07725"/>